<keyword evidence="3" id="KW-1185">Reference proteome</keyword>
<organism evidence="2 3">
    <name type="scientific">Bacillus thuringiensis</name>
    <dbReference type="NCBI Taxonomy" id="1428"/>
    <lineage>
        <taxon>Bacteria</taxon>
        <taxon>Bacillati</taxon>
        <taxon>Bacillota</taxon>
        <taxon>Bacilli</taxon>
        <taxon>Bacillales</taxon>
        <taxon>Bacillaceae</taxon>
        <taxon>Bacillus</taxon>
        <taxon>Bacillus cereus group</taxon>
    </lineage>
</organism>
<protein>
    <submittedName>
        <fullName evidence="2">Uncharacterized protein</fullName>
    </submittedName>
</protein>
<reference evidence="2 3" key="1">
    <citation type="submission" date="2017-04" db="EMBL/GenBank/DDBJ databases">
        <title>Complete Genome Sequence of Bacillus thuringiensis type Strain ATCC 10792.</title>
        <authorList>
            <person name="Oh D.-H."/>
            <person name="Park B.-J."/>
            <person name="Shuai W."/>
            <person name="Chelliah R."/>
        </authorList>
    </citation>
    <scope>NUCLEOTIDE SEQUENCE [LARGE SCALE GENOMIC DNA]</scope>
    <source>
        <strain evidence="2 3">ATCC 10792</strain>
    </source>
</reference>
<dbReference type="AlphaFoldDB" id="A0A0K0QBE8"/>
<evidence type="ECO:0000256" key="1">
    <source>
        <dbReference type="SAM" id="Phobius"/>
    </source>
</evidence>
<keyword evidence="1" id="KW-0472">Membrane</keyword>
<dbReference type="Proteomes" id="UP000194143">
    <property type="component" value="Chromosome"/>
</dbReference>
<proteinExistence type="predicted"/>
<dbReference type="EMBL" id="CP021061">
    <property type="protein sequence ID" value="ARP57378.1"/>
    <property type="molecule type" value="Genomic_DNA"/>
</dbReference>
<keyword evidence="1" id="KW-1133">Transmembrane helix</keyword>
<keyword evidence="1" id="KW-0812">Transmembrane</keyword>
<name>A0A0K0QBE8_BACTU</name>
<accession>A0A0K0QBE8</accession>
<evidence type="ECO:0000313" key="2">
    <source>
        <dbReference type="EMBL" id="ARP57378.1"/>
    </source>
</evidence>
<gene>
    <name evidence="2" type="ORF">CAB88_09860</name>
</gene>
<feature type="transmembrane region" description="Helical" evidence="1">
    <location>
        <begin position="6"/>
        <end position="24"/>
    </location>
</feature>
<evidence type="ECO:0000313" key="3">
    <source>
        <dbReference type="Proteomes" id="UP000194143"/>
    </source>
</evidence>
<sequence length="53" mass="6242">MSFCPPIHSHNTLLLFVFYTLIIIHKANKYLYFSTNIMQNAILNVIKEVYIPI</sequence>